<organism evidence="2 3">
    <name type="scientific">Kalanchoe fedtschenkoi</name>
    <name type="common">Lavender scallops</name>
    <name type="synonym">South American air plant</name>
    <dbReference type="NCBI Taxonomy" id="63787"/>
    <lineage>
        <taxon>Eukaryota</taxon>
        <taxon>Viridiplantae</taxon>
        <taxon>Streptophyta</taxon>
        <taxon>Embryophyta</taxon>
        <taxon>Tracheophyta</taxon>
        <taxon>Spermatophyta</taxon>
        <taxon>Magnoliopsida</taxon>
        <taxon>eudicotyledons</taxon>
        <taxon>Gunneridae</taxon>
        <taxon>Pentapetalae</taxon>
        <taxon>Saxifragales</taxon>
        <taxon>Crassulaceae</taxon>
        <taxon>Kalanchoe</taxon>
    </lineage>
</organism>
<proteinExistence type="predicted"/>
<accession>A0A7N0UXJ2</accession>
<evidence type="ECO:0000313" key="2">
    <source>
        <dbReference type="EnsemblPlants" id="Kaladp0092s0125.1.v1.1.CDS.1"/>
    </source>
</evidence>
<dbReference type="Proteomes" id="UP000594263">
    <property type="component" value="Unplaced"/>
</dbReference>
<dbReference type="PANTHER" id="PTHR33054:SF13">
    <property type="entry name" value="CCHC-TYPE DOMAIN-CONTAINING PROTEIN"/>
    <property type="match status" value="1"/>
</dbReference>
<dbReference type="InterPro" id="IPR056648">
    <property type="entry name" value="DUF7746"/>
</dbReference>
<protein>
    <recommendedName>
        <fullName evidence="1">DUF7746 domain-containing protein</fullName>
    </recommendedName>
</protein>
<dbReference type="PANTHER" id="PTHR33054">
    <property type="entry name" value="CCHC-TYPE DOMAIN-CONTAINING PROTEIN"/>
    <property type="match status" value="1"/>
</dbReference>
<dbReference type="Pfam" id="PF24925">
    <property type="entry name" value="DUF7746"/>
    <property type="match status" value="1"/>
</dbReference>
<sequence>MLDEKLKGLKISTLDDEFAEKIESSNKKYESVIQDEINRLHKYADRPIQRLFYYNRLSPVDILHEEQEYINTNSYNGKNIYEWNLDGYTEKQIYNLVHRMCTYSTISKAAGNNDFNIANMIVAGFTSQLKGWWDNYLTPLNKEEILRTVKQENNQIVENAVYTLMIIILEHFTGRFSDSSENL</sequence>
<dbReference type="Gramene" id="Kaladp0092s0125.1.v1.1">
    <property type="protein sequence ID" value="Kaladp0092s0125.1.v1.1.CDS.1"/>
    <property type="gene ID" value="Kaladp0092s0125.v1.1"/>
</dbReference>
<name>A0A7N0UXJ2_KALFE</name>
<keyword evidence="3" id="KW-1185">Reference proteome</keyword>
<dbReference type="AlphaFoldDB" id="A0A7N0UXJ2"/>
<evidence type="ECO:0000313" key="3">
    <source>
        <dbReference type="Proteomes" id="UP000594263"/>
    </source>
</evidence>
<evidence type="ECO:0000259" key="1">
    <source>
        <dbReference type="Pfam" id="PF24925"/>
    </source>
</evidence>
<feature type="domain" description="DUF7746" evidence="1">
    <location>
        <begin position="75"/>
        <end position="161"/>
    </location>
</feature>
<dbReference type="EnsemblPlants" id="Kaladp0092s0125.1.v1.1">
    <property type="protein sequence ID" value="Kaladp0092s0125.1.v1.1.CDS.1"/>
    <property type="gene ID" value="Kaladp0092s0125.v1.1"/>
</dbReference>
<reference evidence="2" key="1">
    <citation type="submission" date="2021-01" db="UniProtKB">
        <authorList>
            <consortium name="EnsemblPlants"/>
        </authorList>
    </citation>
    <scope>IDENTIFICATION</scope>
</reference>